<organism evidence="5 6">
    <name type="scientific">Tritrichomonas musculus</name>
    <dbReference type="NCBI Taxonomy" id="1915356"/>
    <lineage>
        <taxon>Eukaryota</taxon>
        <taxon>Metamonada</taxon>
        <taxon>Parabasalia</taxon>
        <taxon>Tritrichomonadida</taxon>
        <taxon>Tritrichomonadidae</taxon>
        <taxon>Tritrichomonas</taxon>
    </lineage>
</organism>
<evidence type="ECO:0000313" key="6">
    <source>
        <dbReference type="Proteomes" id="UP001470230"/>
    </source>
</evidence>
<dbReference type="InterPro" id="IPR002110">
    <property type="entry name" value="Ankyrin_rpt"/>
</dbReference>
<name>A0ABR2KQS8_9EUKA</name>
<reference evidence="5 6" key="1">
    <citation type="submission" date="2024-04" db="EMBL/GenBank/DDBJ databases">
        <title>Tritrichomonas musculus Genome.</title>
        <authorList>
            <person name="Alves-Ferreira E."/>
            <person name="Grigg M."/>
            <person name="Lorenzi H."/>
            <person name="Galac M."/>
        </authorList>
    </citation>
    <scope>NUCLEOTIDE SEQUENCE [LARGE SCALE GENOMIC DNA]</scope>
    <source>
        <strain evidence="5 6">EAF2021</strain>
    </source>
</reference>
<evidence type="ECO:0000256" key="2">
    <source>
        <dbReference type="ARBA" id="ARBA00023043"/>
    </source>
</evidence>
<keyword evidence="2 3" id="KW-0040">ANK repeat</keyword>
<dbReference type="SUPFAM" id="SSF48403">
    <property type="entry name" value="Ankyrin repeat"/>
    <property type="match status" value="1"/>
</dbReference>
<evidence type="ECO:0000256" key="1">
    <source>
        <dbReference type="ARBA" id="ARBA00022737"/>
    </source>
</evidence>
<feature type="repeat" description="ANK" evidence="3">
    <location>
        <begin position="41"/>
        <end position="73"/>
    </location>
</feature>
<keyword evidence="4" id="KW-0812">Transmembrane</keyword>
<keyword evidence="6" id="KW-1185">Reference proteome</keyword>
<dbReference type="PRINTS" id="PR01415">
    <property type="entry name" value="ANKYRIN"/>
</dbReference>
<comment type="caution">
    <text evidence="5">The sequence shown here is derived from an EMBL/GenBank/DDBJ whole genome shotgun (WGS) entry which is preliminary data.</text>
</comment>
<dbReference type="PROSITE" id="PS50297">
    <property type="entry name" value="ANK_REP_REGION"/>
    <property type="match status" value="3"/>
</dbReference>
<accession>A0ABR2KQS8</accession>
<dbReference type="Pfam" id="PF12796">
    <property type="entry name" value="Ank_2"/>
    <property type="match status" value="2"/>
</dbReference>
<dbReference type="PROSITE" id="PS50088">
    <property type="entry name" value="ANK_REPEAT"/>
    <property type="match status" value="4"/>
</dbReference>
<feature type="transmembrane region" description="Helical" evidence="4">
    <location>
        <begin position="13"/>
        <end position="35"/>
    </location>
</feature>
<evidence type="ECO:0000256" key="3">
    <source>
        <dbReference type="PROSITE-ProRule" id="PRU00023"/>
    </source>
</evidence>
<keyword evidence="1" id="KW-0677">Repeat</keyword>
<dbReference type="EMBL" id="JAPFFF010000003">
    <property type="protein sequence ID" value="KAK8893277.1"/>
    <property type="molecule type" value="Genomic_DNA"/>
</dbReference>
<protein>
    <recommendedName>
        <fullName evidence="7">Ankyrin repeat protein</fullName>
    </recommendedName>
</protein>
<feature type="repeat" description="ANK" evidence="3">
    <location>
        <begin position="74"/>
        <end position="106"/>
    </location>
</feature>
<evidence type="ECO:0000256" key="4">
    <source>
        <dbReference type="SAM" id="Phobius"/>
    </source>
</evidence>
<dbReference type="Gene3D" id="1.25.40.20">
    <property type="entry name" value="Ankyrin repeat-containing domain"/>
    <property type="match status" value="1"/>
</dbReference>
<feature type="repeat" description="ANK" evidence="3">
    <location>
        <begin position="107"/>
        <end position="139"/>
    </location>
</feature>
<evidence type="ECO:0000313" key="5">
    <source>
        <dbReference type="EMBL" id="KAK8893277.1"/>
    </source>
</evidence>
<dbReference type="PANTHER" id="PTHR24171">
    <property type="entry name" value="ANKYRIN REPEAT DOMAIN-CONTAINING PROTEIN 39-RELATED"/>
    <property type="match status" value="1"/>
</dbReference>
<gene>
    <name evidence="5" type="ORF">M9Y10_021694</name>
</gene>
<evidence type="ECO:0008006" key="7">
    <source>
        <dbReference type="Google" id="ProtNLM"/>
    </source>
</evidence>
<sequence length="285" mass="32516">MFVIFHQPNFIKFYFFSFSINSSSLIFNFHQVLLIKNFSDKKRFPLHFAVLKNNLDIVKALIDAHAEVNKQDWDNYSPLHFCGQTGFVEGAQILLTYGAAINIQSRKKETPIMIAVQYDQFNMVKFLIETHADVQKTAIGIFKKKFFFIMFFNLLYFNRSPLFYANIGSIAGILIDSGAAIEHKDDDGMTALHSSAERGKVEVCKVLIEKGAQVNALDIDNNREEVVKLLLESGAQIKVLDISRQSPEAIAKAKKLYDILEIISSFRQKTEEAYQELQKEQAKKA</sequence>
<dbReference type="InterPro" id="IPR036770">
    <property type="entry name" value="Ankyrin_rpt-contain_sf"/>
</dbReference>
<proteinExistence type="predicted"/>
<dbReference type="Proteomes" id="UP001470230">
    <property type="component" value="Unassembled WGS sequence"/>
</dbReference>
<keyword evidence="4" id="KW-1133">Transmembrane helix</keyword>
<dbReference type="SMART" id="SM00248">
    <property type="entry name" value="ANK"/>
    <property type="match status" value="4"/>
</dbReference>
<feature type="repeat" description="ANK" evidence="3">
    <location>
        <begin position="187"/>
        <end position="219"/>
    </location>
</feature>
<keyword evidence="4" id="KW-0472">Membrane</keyword>